<feature type="compositionally biased region" description="Polar residues" evidence="2">
    <location>
        <begin position="71"/>
        <end position="81"/>
    </location>
</feature>
<dbReference type="InterPro" id="IPR001849">
    <property type="entry name" value="PH_domain"/>
</dbReference>
<organism evidence="4 5">
    <name type="scientific">Trichoderma harzianum</name>
    <name type="common">Hypocrea lixii</name>
    <dbReference type="NCBI Taxonomy" id="5544"/>
    <lineage>
        <taxon>Eukaryota</taxon>
        <taxon>Fungi</taxon>
        <taxon>Dikarya</taxon>
        <taxon>Ascomycota</taxon>
        <taxon>Pezizomycotina</taxon>
        <taxon>Sordariomycetes</taxon>
        <taxon>Hypocreomycetidae</taxon>
        <taxon>Hypocreales</taxon>
        <taxon>Hypocreaceae</taxon>
        <taxon>Trichoderma</taxon>
    </lineage>
</organism>
<feature type="compositionally biased region" description="Low complexity" evidence="2">
    <location>
        <begin position="25"/>
        <end position="51"/>
    </location>
</feature>
<feature type="compositionally biased region" description="Basic residues" evidence="2">
    <location>
        <begin position="583"/>
        <end position="594"/>
    </location>
</feature>
<dbReference type="SMART" id="SM00233">
    <property type="entry name" value="PH"/>
    <property type="match status" value="1"/>
</dbReference>
<dbReference type="Proteomes" id="UP000034112">
    <property type="component" value="Unassembled WGS sequence"/>
</dbReference>
<dbReference type="PANTHER" id="PTHR31941">
    <property type="entry name" value="CYTOSKELETAL SIGNALING PROTEIN SLM1"/>
    <property type="match status" value="1"/>
</dbReference>
<name>A0A0F9ZTN3_TRIHA</name>
<dbReference type="Pfam" id="PF20400">
    <property type="entry name" value="BAR_4"/>
    <property type="match status" value="1"/>
</dbReference>
<feature type="compositionally biased region" description="Acidic residues" evidence="2">
    <location>
        <begin position="601"/>
        <end position="610"/>
    </location>
</feature>
<feature type="region of interest" description="Disordered" evidence="2">
    <location>
        <begin position="806"/>
        <end position="863"/>
    </location>
</feature>
<feature type="domain" description="PH" evidence="3">
    <location>
        <begin position="468"/>
        <end position="571"/>
    </location>
</feature>
<dbReference type="InterPro" id="IPR027267">
    <property type="entry name" value="AH/BAR_dom_sf"/>
</dbReference>
<dbReference type="InterPro" id="IPR046869">
    <property type="entry name" value="SLM1/RGC1-like_PH"/>
</dbReference>
<evidence type="ECO:0000313" key="5">
    <source>
        <dbReference type="Proteomes" id="UP000034112"/>
    </source>
</evidence>
<evidence type="ECO:0000259" key="3">
    <source>
        <dbReference type="PROSITE" id="PS50003"/>
    </source>
</evidence>
<keyword evidence="1" id="KW-0597">Phosphoprotein</keyword>
<dbReference type="SUPFAM" id="SSF103657">
    <property type="entry name" value="BAR/IMD domain-like"/>
    <property type="match status" value="1"/>
</dbReference>
<evidence type="ECO:0000256" key="1">
    <source>
        <dbReference type="ARBA" id="ARBA00022553"/>
    </source>
</evidence>
<dbReference type="CDD" id="cd13311">
    <property type="entry name" value="PH_Slm1"/>
    <property type="match status" value="1"/>
</dbReference>
<dbReference type="Gene3D" id="1.20.1270.60">
    <property type="entry name" value="Arfaptin homology (AH) domain/BAR domain"/>
    <property type="match status" value="1"/>
</dbReference>
<sequence length="863" mass="93728">MDHQPQSQGLTRLSPDLNAGPKLNSYLQPQPVPSQSQSQRQPSSSPYQTSQKGRRPLSYQPQPTYLEAGRRSNNASPQRRQSPLPGRFNEEWDASRRGSSIIDGPRGQSPPVISASAAAGPSAMQRSNSVNSYAAGDDRALPQRGNTLKKKASMRRSGTGSIVRSSSRRSARAGSVRSLALQTATDPDELHSAFFCPVPTNGNPTDVLAARFQTWRKMLKDLIAYYREVQSHYEQKSKSLAKLSSVANNISNPTSFLQTAGIDDALQIIRNYNKQALQEATKAKEIEEDVILALTGLRSDLQQKIKEIKHLAGDFKNSVEKEMDGTGKAVKVLSEALGKNEMDTSATTGKQDPYLLRLAVDRQIERQIDEENYLHQAYLNLEGSGRELESIIVGEIQKAYNAYAGILKREADNAHSVVGELRDGPIAMPKDQEWEHFVANDSRVVNPSMPLRSAEQIHYPGQDHLSAQEIRAGLLERKSKYLKSYTAGWYVLSTTHLHEFKSADKAQAPIMSLYLPEQKLGSRSSGEGPSNKFLLKGRQTGAMHRGHTWVFRAESHDTMMAWYEDIRALTETSPEERTAFVRSHSRRSTSRSSHRSASSDGLDEEEDEEPFTATEQDVTPGPRADIAARRPQPGGRFPSDIQVNAQRGLQVPQSPSSVGSSQEPQAGVIAAATAIPGSGTDAYAPDKLTHHNEGHPEYGQRGETSISNVHAQAVAADHEAQVDGVNPYTSEPVDQSQSHHRNVFVTPLIIPGTRQPVNGIGGNRALSPEQQHNAAAINGVAGGAETNDINGGHYKNVGGAGALSPDAIPRSEVQPDESGLQVLPGQGDSAQPVGGLNPVRGINDERAASSVTVSDLPMPGSFP</sequence>
<dbReference type="PANTHER" id="PTHR31941:SF16">
    <property type="entry name" value="PHOSPHATIDYLINOSITOL 4,5-BISPHOSPHATE-BINDING PROTEIN SLM1-RELATED"/>
    <property type="match status" value="1"/>
</dbReference>
<reference evidence="5" key="1">
    <citation type="journal article" date="2015" name="Genome Announc.">
        <title>Draft whole-genome sequence of the biocontrol agent Trichoderma harzianum T6776.</title>
        <authorList>
            <person name="Baroncelli R."/>
            <person name="Piaggeschi G."/>
            <person name="Fiorini L."/>
            <person name="Bertolini E."/>
            <person name="Zapparata A."/>
            <person name="Pe M.E."/>
            <person name="Sarrocco S."/>
            <person name="Vannacci G."/>
        </authorList>
    </citation>
    <scope>NUCLEOTIDE SEQUENCE [LARGE SCALE GENOMIC DNA]</scope>
    <source>
        <strain evidence="5">T6776</strain>
    </source>
</reference>
<dbReference type="OMA" id="MSWYEDI"/>
<evidence type="ECO:0000256" key="2">
    <source>
        <dbReference type="SAM" id="MobiDB-lite"/>
    </source>
</evidence>
<feature type="region of interest" description="Disordered" evidence="2">
    <location>
        <begin position="574"/>
        <end position="640"/>
    </location>
</feature>
<accession>A0A0F9ZTN3</accession>
<dbReference type="Pfam" id="PF20399">
    <property type="entry name" value="PH_20"/>
    <property type="match status" value="1"/>
</dbReference>
<dbReference type="AlphaFoldDB" id="A0A0F9ZTN3"/>
<dbReference type="Gene3D" id="2.30.29.30">
    <property type="entry name" value="Pleckstrin-homology domain (PH domain)/Phosphotyrosine-binding domain (PTB)"/>
    <property type="match status" value="1"/>
</dbReference>
<feature type="compositionally biased region" description="Low complexity" evidence="2">
    <location>
        <begin position="155"/>
        <end position="165"/>
    </location>
</feature>
<feature type="compositionally biased region" description="Polar residues" evidence="2">
    <location>
        <begin position="1"/>
        <end position="11"/>
    </location>
</feature>
<evidence type="ECO:0000313" key="4">
    <source>
        <dbReference type="EMBL" id="KKO96483.1"/>
    </source>
</evidence>
<dbReference type="SUPFAM" id="SSF50729">
    <property type="entry name" value="PH domain-like"/>
    <property type="match status" value="1"/>
</dbReference>
<gene>
    <name evidence="4" type="ORF">THAR02_11416</name>
</gene>
<dbReference type="OrthoDB" id="5598057at2759"/>
<dbReference type="PROSITE" id="PS50003">
    <property type="entry name" value="PH_DOMAIN"/>
    <property type="match status" value="1"/>
</dbReference>
<comment type="caution">
    <text evidence="4">The sequence shown here is derived from an EMBL/GenBank/DDBJ whole genome shotgun (WGS) entry which is preliminary data.</text>
</comment>
<protein>
    <recommendedName>
        <fullName evidence="3">PH domain-containing protein</fullName>
    </recommendedName>
</protein>
<dbReference type="InterPro" id="IPR011993">
    <property type="entry name" value="PH-like_dom_sf"/>
</dbReference>
<proteinExistence type="predicted"/>
<dbReference type="EMBL" id="JOKZ01000936">
    <property type="protein sequence ID" value="KKO96483.1"/>
    <property type="molecule type" value="Genomic_DNA"/>
</dbReference>
<dbReference type="InterPro" id="IPR043453">
    <property type="entry name" value="Slm1_PH"/>
</dbReference>
<dbReference type="InterPro" id="IPR046868">
    <property type="entry name" value="BAR_4"/>
</dbReference>
<feature type="region of interest" description="Disordered" evidence="2">
    <location>
        <begin position="1"/>
        <end position="178"/>
    </location>
</feature>